<dbReference type="AlphaFoldDB" id="A0A5S4T7W7"/>
<dbReference type="Proteomes" id="UP000325300">
    <property type="component" value="Unassembled WGS sequence"/>
</dbReference>
<accession>A0A5S4T7W7</accession>
<evidence type="ECO:0000313" key="2">
    <source>
        <dbReference type="Proteomes" id="UP000325300"/>
    </source>
</evidence>
<protein>
    <submittedName>
        <fullName evidence="1">Ribonuclease</fullName>
    </submittedName>
</protein>
<dbReference type="EMBL" id="SJLI01000298">
    <property type="protein sequence ID" value="TYK91515.1"/>
    <property type="molecule type" value="Genomic_DNA"/>
</dbReference>
<gene>
    <name evidence="1" type="ORF">E0F67_10680</name>
</gene>
<organism evidence="1 2">
    <name type="scientific">Streptococcus pyogenes</name>
    <dbReference type="NCBI Taxonomy" id="1314"/>
    <lineage>
        <taxon>Bacteria</taxon>
        <taxon>Bacillati</taxon>
        <taxon>Bacillota</taxon>
        <taxon>Bacilli</taxon>
        <taxon>Lactobacillales</taxon>
        <taxon>Streptococcaceae</taxon>
        <taxon>Streptococcus</taxon>
    </lineage>
</organism>
<comment type="caution">
    <text evidence="1">The sequence shown here is derived from an EMBL/GenBank/DDBJ whole genome shotgun (WGS) entry which is preliminary data.</text>
</comment>
<proteinExistence type="predicted"/>
<feature type="non-terminal residue" evidence="1">
    <location>
        <position position="1"/>
    </location>
</feature>
<sequence length="60" mass="7295">TWYHNKQGQYRYAVNGQFVQNQWVKDNNYYYYCGSDCNVVTGSYQIEGKWYVFDQFGRLT</sequence>
<dbReference type="Gene3D" id="2.10.270.10">
    <property type="entry name" value="Cholin Binding"/>
    <property type="match status" value="1"/>
</dbReference>
<dbReference type="SUPFAM" id="SSF69360">
    <property type="entry name" value="Cell wall binding repeat"/>
    <property type="match status" value="1"/>
</dbReference>
<name>A0A5S4T7W7_STRPY</name>
<reference evidence="1 2" key="1">
    <citation type="submission" date="2019-02" db="EMBL/GenBank/DDBJ databases">
        <title>Novel genomic isolates of S. pyogenes and S. dysgalactiae subsp. equisimilis associated to necrotising fasciitis (NSTI).</title>
        <authorList>
            <person name="Barrantes I."/>
        </authorList>
    </citation>
    <scope>NUCLEOTIDE SEQUENCE [LARGE SCALE GENOMIC DNA]</scope>
    <source>
        <strain evidence="1 2">SPY5003</strain>
    </source>
</reference>
<evidence type="ECO:0000313" key="1">
    <source>
        <dbReference type="EMBL" id="TYK91515.1"/>
    </source>
</evidence>